<organism evidence="2 3">
    <name type="scientific">Methylovorus glucosotrophus (strain SIP3-4)</name>
    <dbReference type="NCBI Taxonomy" id="582744"/>
    <lineage>
        <taxon>Bacteria</taxon>
        <taxon>Pseudomonadati</taxon>
        <taxon>Pseudomonadota</taxon>
        <taxon>Betaproteobacteria</taxon>
        <taxon>Nitrosomonadales</taxon>
        <taxon>Methylophilaceae</taxon>
        <taxon>Methylovorus</taxon>
    </lineage>
</organism>
<accession>C6X809</accession>
<dbReference type="Pfam" id="PF20376">
    <property type="entry name" value="DUF6671"/>
    <property type="match status" value="1"/>
</dbReference>
<dbReference type="eggNOG" id="ENOG502Z86U">
    <property type="taxonomic scope" value="Bacteria"/>
</dbReference>
<name>C6X809_METGS</name>
<dbReference type="STRING" id="582744.Msip34_2094"/>
<dbReference type="AlphaFoldDB" id="C6X809"/>
<feature type="domain" description="DUF6671" evidence="1">
    <location>
        <begin position="67"/>
        <end position="283"/>
    </location>
</feature>
<gene>
    <name evidence="2" type="ordered locus">Msip34_2094</name>
</gene>
<dbReference type="KEGG" id="mei:Msip34_2094"/>
<sequence>MAGLSRYDGCRVALLTQHGKEKVIAPMLEPALGCRIELVTGFDTDQLGTFTRETPRPGTQLQAARQKARKGMELASTKLGIASEGSFAADPFSGMLPWSVELVTWIDDALGIEVTGIAQGADRKGHILSGHWQDIATFAEREGFPEQHLVLRPDSQDDPRIHKSITDWASLQQGFEHCLAQSASGQVFVERDLRAFANPTRMQRIQEATADLLRRLHSLCPACDTPGFWISERLPGLPCAACRWPTSLAHSEVWACLRCDHRDIIPLAERSLADPAHCAYCNP</sequence>
<evidence type="ECO:0000313" key="2">
    <source>
        <dbReference type="EMBL" id="ACT51336.1"/>
    </source>
</evidence>
<proteinExistence type="predicted"/>
<reference evidence="2 3" key="2">
    <citation type="journal article" date="2011" name="J. Bacteriol.">
        <title>Genomes of three methylotrophs from a single niche uncover genetic and metabolic divergence of Methylophilaceae.</title>
        <authorList>
            <person name="Lapidus A."/>
            <person name="Clum A."/>
            <person name="Labutti K."/>
            <person name="Kaluzhnaya M.G."/>
            <person name="Lim S."/>
            <person name="Beck D.A."/>
            <person name="Glavina Del Rio T."/>
            <person name="Nolan M."/>
            <person name="Mavromatis K."/>
            <person name="Huntemann M."/>
            <person name="Lucas S."/>
            <person name="Lidstrom M.E."/>
            <person name="Ivanova N."/>
            <person name="Chistoserdova L."/>
        </authorList>
    </citation>
    <scope>NUCLEOTIDE SEQUENCE [LARGE SCALE GENOMIC DNA]</scope>
    <source>
        <strain evidence="2 3">SIP3-4</strain>
    </source>
</reference>
<evidence type="ECO:0000313" key="3">
    <source>
        <dbReference type="Proteomes" id="UP000002743"/>
    </source>
</evidence>
<dbReference type="InterPro" id="IPR046612">
    <property type="entry name" value="DUF6671"/>
</dbReference>
<dbReference type="RefSeq" id="WP_015830683.1">
    <property type="nucleotide sequence ID" value="NC_012969.1"/>
</dbReference>
<keyword evidence="3" id="KW-1185">Reference proteome</keyword>
<reference evidence="3" key="1">
    <citation type="submission" date="2009-07" db="EMBL/GenBank/DDBJ databases">
        <title>Complete sequence of chromosome of Methylovorus sp. SIP3-4.</title>
        <authorList>
            <person name="Lucas S."/>
            <person name="Copeland A."/>
            <person name="Lapidus A."/>
            <person name="Glavina del Rio T."/>
            <person name="Tice H."/>
            <person name="Bruce D."/>
            <person name="Goodwin L."/>
            <person name="Pitluck S."/>
            <person name="Clum A."/>
            <person name="Larimer F."/>
            <person name="Land M."/>
            <person name="Hauser L."/>
            <person name="Kyrpides N."/>
            <person name="Mikhailova N."/>
            <person name="Kayluzhnaya M."/>
            <person name="Chistoserdova L."/>
        </authorList>
    </citation>
    <scope>NUCLEOTIDE SEQUENCE [LARGE SCALE GENOMIC DNA]</scope>
    <source>
        <strain evidence="3">SIP3-4</strain>
    </source>
</reference>
<protein>
    <recommendedName>
        <fullName evidence="1">DUF6671 domain-containing protein</fullName>
    </recommendedName>
</protein>
<dbReference type="Proteomes" id="UP000002743">
    <property type="component" value="Chromosome"/>
</dbReference>
<dbReference type="HOGENOM" id="CLU_066202_0_0_4"/>
<evidence type="ECO:0000259" key="1">
    <source>
        <dbReference type="Pfam" id="PF20376"/>
    </source>
</evidence>
<dbReference type="EMBL" id="CP001674">
    <property type="protein sequence ID" value="ACT51336.1"/>
    <property type="molecule type" value="Genomic_DNA"/>
</dbReference>
<dbReference type="OrthoDB" id="9793837at2"/>